<keyword evidence="4" id="KW-0653">Protein transport</keyword>
<keyword evidence="6" id="KW-0175">Coiled coil</keyword>
<organism evidence="9 10">
    <name type="scientific">Adiantum capillus-veneris</name>
    <name type="common">Maidenhair fern</name>
    <dbReference type="NCBI Taxonomy" id="13818"/>
    <lineage>
        <taxon>Eukaryota</taxon>
        <taxon>Viridiplantae</taxon>
        <taxon>Streptophyta</taxon>
        <taxon>Embryophyta</taxon>
        <taxon>Tracheophyta</taxon>
        <taxon>Polypodiopsida</taxon>
        <taxon>Polypodiidae</taxon>
        <taxon>Polypodiales</taxon>
        <taxon>Pteridineae</taxon>
        <taxon>Pteridaceae</taxon>
        <taxon>Vittarioideae</taxon>
        <taxon>Adiantum</taxon>
    </lineage>
</organism>
<dbReference type="PANTHER" id="PTHR12965">
    <property type="entry name" value="VACUOLAR PROTEIN SORTING 54"/>
    <property type="match status" value="1"/>
</dbReference>
<dbReference type="GO" id="GO:0042147">
    <property type="term" value="P:retrograde transport, endosome to Golgi"/>
    <property type="evidence" value="ECO:0007669"/>
    <property type="project" value="InterPro"/>
</dbReference>
<dbReference type="OrthoDB" id="10259024at2759"/>
<dbReference type="GO" id="GO:0000938">
    <property type="term" value="C:GARP complex"/>
    <property type="evidence" value="ECO:0007669"/>
    <property type="project" value="InterPro"/>
</dbReference>
<name>A0A9D4V6Q4_ADICA</name>
<dbReference type="AlphaFoldDB" id="A0A9D4V6Q4"/>
<dbReference type="Proteomes" id="UP000886520">
    <property type="component" value="Chromosome 4"/>
</dbReference>
<dbReference type="InterPro" id="IPR012501">
    <property type="entry name" value="Vps54_C"/>
</dbReference>
<keyword evidence="3" id="KW-0813">Transport</keyword>
<dbReference type="EMBL" id="JABFUD020000004">
    <property type="protein sequence ID" value="KAI5080569.1"/>
    <property type="molecule type" value="Genomic_DNA"/>
</dbReference>
<comment type="similarity">
    <text evidence="2">Belongs to the VPS54 family.</text>
</comment>
<dbReference type="GO" id="GO:0015031">
    <property type="term" value="P:protein transport"/>
    <property type="evidence" value="ECO:0007669"/>
    <property type="project" value="UniProtKB-KW"/>
</dbReference>
<comment type="caution">
    <text evidence="9">The sequence shown here is derived from an EMBL/GenBank/DDBJ whole genome shotgun (WGS) entry which is preliminary data.</text>
</comment>
<protein>
    <recommendedName>
        <fullName evidence="8">Vacuolar protein sorting-associated protein 54 C-terminal domain-containing protein</fullName>
    </recommendedName>
</protein>
<dbReference type="InterPro" id="IPR039745">
    <property type="entry name" value="Vps54"/>
</dbReference>
<dbReference type="GO" id="GO:0006896">
    <property type="term" value="P:Golgi to vacuole transport"/>
    <property type="evidence" value="ECO:0007669"/>
    <property type="project" value="TreeGrafter"/>
</dbReference>
<evidence type="ECO:0000313" key="9">
    <source>
        <dbReference type="EMBL" id="KAI5080569.1"/>
    </source>
</evidence>
<dbReference type="PANTHER" id="PTHR12965:SF0">
    <property type="entry name" value="VACUOLAR PROTEIN SORTING-ASSOCIATED PROTEIN 54"/>
    <property type="match status" value="1"/>
</dbReference>
<accession>A0A9D4V6Q4</accession>
<evidence type="ECO:0000259" key="8">
    <source>
        <dbReference type="Pfam" id="PF07928"/>
    </source>
</evidence>
<evidence type="ECO:0000256" key="1">
    <source>
        <dbReference type="ARBA" id="ARBA00004601"/>
    </source>
</evidence>
<comment type="subcellular location">
    <subcellularLocation>
        <location evidence="1">Golgi apparatus</location>
        <location evidence="1">trans-Golgi network</location>
    </subcellularLocation>
</comment>
<evidence type="ECO:0000256" key="7">
    <source>
        <dbReference type="SAM" id="MobiDB-lite"/>
    </source>
</evidence>
<proteinExistence type="inferred from homology"/>
<evidence type="ECO:0000256" key="6">
    <source>
        <dbReference type="ARBA" id="ARBA00023054"/>
    </source>
</evidence>
<keyword evidence="10" id="KW-1185">Reference proteome</keyword>
<evidence type="ECO:0000313" key="10">
    <source>
        <dbReference type="Proteomes" id="UP000886520"/>
    </source>
</evidence>
<dbReference type="Gene3D" id="6.10.250.860">
    <property type="match status" value="1"/>
</dbReference>
<feature type="region of interest" description="Disordered" evidence="7">
    <location>
        <begin position="1"/>
        <end position="69"/>
    </location>
</feature>
<evidence type="ECO:0000256" key="4">
    <source>
        <dbReference type="ARBA" id="ARBA00022927"/>
    </source>
</evidence>
<keyword evidence="5" id="KW-0333">Golgi apparatus</keyword>
<evidence type="ECO:0000256" key="5">
    <source>
        <dbReference type="ARBA" id="ARBA00023034"/>
    </source>
</evidence>
<dbReference type="GO" id="GO:0019905">
    <property type="term" value="F:syntaxin binding"/>
    <property type="evidence" value="ECO:0007669"/>
    <property type="project" value="TreeGrafter"/>
</dbReference>
<gene>
    <name evidence="9" type="ORF">GOP47_0003752</name>
</gene>
<evidence type="ECO:0000256" key="3">
    <source>
        <dbReference type="ARBA" id="ARBA00022448"/>
    </source>
</evidence>
<dbReference type="Pfam" id="PF07928">
    <property type="entry name" value="Vps54"/>
    <property type="match status" value="1"/>
</dbReference>
<reference evidence="9" key="1">
    <citation type="submission" date="2021-01" db="EMBL/GenBank/DDBJ databases">
        <title>Adiantum capillus-veneris genome.</title>
        <authorList>
            <person name="Fang Y."/>
            <person name="Liao Q."/>
        </authorList>
    </citation>
    <scope>NUCLEOTIDE SEQUENCE</scope>
    <source>
        <strain evidence="9">H3</strain>
        <tissue evidence="9">Leaf</tissue>
    </source>
</reference>
<dbReference type="GO" id="GO:0005829">
    <property type="term" value="C:cytosol"/>
    <property type="evidence" value="ECO:0007669"/>
    <property type="project" value="GOC"/>
</dbReference>
<sequence>MDAALPSSRRLPSSTAFDSPARPSVDSQLGTTSSISSRRQSADLATPSSSGRSYSADVGTPTASSRNYGADLANTSFSDRRWNADLDPEVYSAGQSLASILNNPHLGKTGVYGSDASWGGWFFPSSASDIPENITSMPGKPIPDSSKADFQPYLDAISDAYGRFADVREHSNWEKTSNQDSGASINDSLSGEGLAQGEGLVACLREIPSLYFKEDFALEDGSTFQVACPYSSIPQNMMLQEKLSHYLDIIEVHLVREIEARSESFYEAQGQLEGLNSEIVQACAQIKELKAVVELSEIHVVESAQHVQKLNQQREMLLTLHRKLNLMSYVNQALGDLPLLVAAADCGGALDVIDVLQNLLESGELVGFHSFRHLGNRLTSFMESVNSMLAADFVRIAIQGTKDLESSVILQKFKKRDFAFVMSAKEDFWMEEMKGREDDGTELRDQLLPLVIGLLRTSKLPAVLRIYRDTLITDIKAAIKVVVAELLQVLVSRPLDTDTSPNERQSDMEGGLSLASKLRSLTAESFVQLLMGVFDVIQVRLLRAAEIRKLIEHIVGGLQGSYAEAAVAAAFASGAAAAAAAEAAAEAAQEVQMPSAFPVQSEKLTSSQGASFKPGFEAPSPTTISRNFRADVLRENTESVCSACHAAHERWAKLLGVRALIHPKLRLHEFRSIHDITQVFMLATEKIGGRYASSIRGTMHSQSKAFVDNQHSLKMSKINALLEQESWVSMDAPDEFQAIVDMLTHNDISKTENFSVEEVADTDGSSISNAISNENLSAVMKDEPSEAGSVIAIEGSLTSVDSAGTTELKTHVNSQAIGQLDGAERTFSGDGAAFQPHQESDGVANGGELKNSKVRSGAQTDDGADAISKIKKSRDKPNARTLQIRGVKYHMVNSGLILVKLTSEYLEIVNALPSLASEIVHRVSELLKLFNGRTCQLVLGAGAMQVSGLKSITAKHLALASQNIGFFCALIPDLKRLLAVHIPDTRKMLLFTEIDHVAQDYKVHKDEIHLKLVQIMKERLMAHLRTLPQIVETWIKLDDSDTQPSQFARALTKEVGVLHRVLSPILLEADVCFIFTRVVSLFHSMLTESFSKLDLSSSPVKQRLYFDIQHILTCMRGLPSDAVDERGVQRPGELDRFLQQKALWQSEEAENLPHALPFKRHVPYGSERRARTCL</sequence>
<feature type="region of interest" description="Disordered" evidence="7">
    <location>
        <begin position="827"/>
        <end position="864"/>
    </location>
</feature>
<feature type="domain" description="Vacuolar protein sorting-associated protein 54 C-terminal" evidence="8">
    <location>
        <begin position="888"/>
        <end position="1019"/>
    </location>
</feature>
<feature type="compositionally biased region" description="Polar residues" evidence="7">
    <location>
        <begin position="25"/>
        <end position="39"/>
    </location>
</feature>
<evidence type="ECO:0000256" key="2">
    <source>
        <dbReference type="ARBA" id="ARBA00009150"/>
    </source>
</evidence>